<keyword evidence="2" id="KW-0479">Metal-binding</keyword>
<keyword evidence="4" id="KW-0862">Zinc</keyword>
<evidence type="ECO:0000256" key="2">
    <source>
        <dbReference type="ARBA" id="ARBA00022723"/>
    </source>
</evidence>
<sequence>MGIAIDRERLAHTFMRLCEIDSPSRSEAALAAHLREILLELGATVIIEDESATMTGANCGNLLIRFPGTDPGGESLFFACHMDTVQPGVGVEVLREDDLFTSRGETILGGDDKSGIAALIELIRVLREEQAGHGPIELLMTTCEEIGLLGAKGFDCSQVRASYGYALDSTGIDRVIVGAPAANKLKVQIHGIAAHAGLNPEQGISALCLAAKAIAELRLGRLDDQSTANFGLIQGGVATNIIPDLISLEGEVRSHSPEKLAAYTKEIEDVFDQVVSGWSHGNGGSSTKPSLEFSAESEYPAMRLAESDPVLARLRRAGELLDRELDFRVAGGGSDANIFNSHGLPTAIIATGMTKVHTTDECLALDDLVSLTELIHAIVVQ</sequence>
<gene>
    <name evidence="7" type="ORF">H8E79_00335</name>
</gene>
<evidence type="ECO:0000313" key="7">
    <source>
        <dbReference type="EMBL" id="MBC8207604.1"/>
    </source>
</evidence>
<dbReference type="InterPro" id="IPR002933">
    <property type="entry name" value="Peptidase_M20"/>
</dbReference>
<dbReference type="SUPFAM" id="SSF53187">
    <property type="entry name" value="Zn-dependent exopeptidases"/>
    <property type="match status" value="1"/>
</dbReference>
<proteinExistence type="inferred from homology"/>
<dbReference type="PANTHER" id="PTHR42994:SF2">
    <property type="entry name" value="PEPTIDASE"/>
    <property type="match status" value="1"/>
</dbReference>
<dbReference type="AlphaFoldDB" id="A0A8J6N9D8"/>
<dbReference type="PANTHER" id="PTHR42994">
    <property type="entry name" value="PEPTIDASE T"/>
    <property type="match status" value="1"/>
</dbReference>
<dbReference type="Pfam" id="PF07687">
    <property type="entry name" value="M20_dimer"/>
    <property type="match status" value="1"/>
</dbReference>
<evidence type="ECO:0000313" key="8">
    <source>
        <dbReference type="Proteomes" id="UP000599024"/>
    </source>
</evidence>
<dbReference type="InterPro" id="IPR008007">
    <property type="entry name" value="Peptidase_M42"/>
</dbReference>
<dbReference type="InterPro" id="IPR010162">
    <property type="entry name" value="PepT-like"/>
</dbReference>
<feature type="domain" description="Peptidase M20 dimerisation" evidence="6">
    <location>
        <begin position="185"/>
        <end position="274"/>
    </location>
</feature>
<reference evidence="7 8" key="1">
    <citation type="submission" date="2020-08" db="EMBL/GenBank/DDBJ databases">
        <title>Bridging the membrane lipid divide: bacteria of the FCB group superphylum have the potential to synthesize archaeal ether lipids.</title>
        <authorList>
            <person name="Villanueva L."/>
            <person name="Von Meijenfeldt F.A.B."/>
            <person name="Westbye A.B."/>
            <person name="Yadav S."/>
            <person name="Hopmans E.C."/>
            <person name="Dutilh B.E."/>
            <person name="Sinninghe Damste J.S."/>
        </authorList>
    </citation>
    <scope>NUCLEOTIDE SEQUENCE [LARGE SCALE GENOMIC DNA]</scope>
    <source>
        <strain evidence="7">NIOZ-UU81</strain>
    </source>
</reference>
<comment type="cofactor">
    <cofactor evidence="1">
        <name>Zn(2+)</name>
        <dbReference type="ChEBI" id="CHEBI:29105"/>
    </cofactor>
</comment>
<dbReference type="InterPro" id="IPR011650">
    <property type="entry name" value="Peptidase_M20_dimer"/>
</dbReference>
<evidence type="ECO:0000256" key="5">
    <source>
        <dbReference type="PIRNR" id="PIRNR001123"/>
    </source>
</evidence>
<dbReference type="Gene3D" id="3.30.70.360">
    <property type="match status" value="1"/>
</dbReference>
<keyword evidence="3" id="KW-0378">Hydrolase</keyword>
<evidence type="ECO:0000256" key="3">
    <source>
        <dbReference type="ARBA" id="ARBA00022801"/>
    </source>
</evidence>
<dbReference type="Pfam" id="PF01546">
    <property type="entry name" value="Peptidase_M20"/>
    <property type="match status" value="1"/>
</dbReference>
<accession>A0A8J6N9D8</accession>
<protein>
    <submittedName>
        <fullName evidence="7">M20/M25/M40 family metallo-hydrolase</fullName>
    </submittedName>
</protein>
<name>A0A8J6N9D8_9BACT</name>
<evidence type="ECO:0000256" key="1">
    <source>
        <dbReference type="ARBA" id="ARBA00001947"/>
    </source>
</evidence>
<dbReference type="EMBL" id="JACNLK010000006">
    <property type="protein sequence ID" value="MBC8207604.1"/>
    <property type="molecule type" value="Genomic_DNA"/>
</dbReference>
<dbReference type="InterPro" id="IPR036264">
    <property type="entry name" value="Bact_exopeptidase_dim_dom"/>
</dbReference>
<dbReference type="SUPFAM" id="SSF55031">
    <property type="entry name" value="Bacterial exopeptidase dimerisation domain"/>
    <property type="match status" value="1"/>
</dbReference>
<dbReference type="Gene3D" id="3.40.630.10">
    <property type="entry name" value="Zn peptidases"/>
    <property type="match status" value="1"/>
</dbReference>
<dbReference type="GO" id="GO:0016787">
    <property type="term" value="F:hydrolase activity"/>
    <property type="evidence" value="ECO:0007669"/>
    <property type="project" value="UniProtKB-KW"/>
</dbReference>
<dbReference type="Proteomes" id="UP000599024">
    <property type="component" value="Unassembled WGS sequence"/>
</dbReference>
<dbReference type="PIRSF" id="PIRSF001123">
    <property type="entry name" value="PepA_GA"/>
    <property type="match status" value="1"/>
</dbReference>
<evidence type="ECO:0000256" key="4">
    <source>
        <dbReference type="ARBA" id="ARBA00022833"/>
    </source>
</evidence>
<organism evidence="7 8">
    <name type="scientific">Candidatus Desulfatifera sulfidica</name>
    <dbReference type="NCBI Taxonomy" id="2841691"/>
    <lineage>
        <taxon>Bacteria</taxon>
        <taxon>Pseudomonadati</taxon>
        <taxon>Thermodesulfobacteriota</taxon>
        <taxon>Desulfobulbia</taxon>
        <taxon>Desulfobulbales</taxon>
        <taxon>Desulfobulbaceae</taxon>
        <taxon>Candidatus Desulfatifera</taxon>
    </lineage>
</organism>
<dbReference type="NCBIfam" id="TIGR01883">
    <property type="entry name" value="PepT-like"/>
    <property type="match status" value="1"/>
</dbReference>
<comment type="caution">
    <text evidence="7">The sequence shown here is derived from an EMBL/GenBank/DDBJ whole genome shotgun (WGS) entry which is preliminary data.</text>
</comment>
<comment type="similarity">
    <text evidence="5">Belongs to the peptidase M42 family.</text>
</comment>
<evidence type="ECO:0000259" key="6">
    <source>
        <dbReference type="Pfam" id="PF07687"/>
    </source>
</evidence>